<sequence>MEEGVKSKEQNDAGYAIDSKTVNSPPSERNRAMFLWNALSGFPLECYLPTHQIGTVISIVQCNVEDLETIEQLEIFLPGRLREQCGHLALPISWGNEEEEKEEEDLCQGLQVDSFD</sequence>
<evidence type="ECO:0000313" key="3">
    <source>
        <dbReference type="EnsemblMetazoa" id="CapteP198264"/>
    </source>
</evidence>
<gene>
    <name evidence="2" type="ORF">CAPTEDRAFT_198264</name>
</gene>
<evidence type="ECO:0000256" key="1">
    <source>
        <dbReference type="SAM" id="MobiDB-lite"/>
    </source>
</evidence>
<protein>
    <submittedName>
        <fullName evidence="2 3">Uncharacterized protein</fullName>
    </submittedName>
</protein>
<dbReference type="EnsemblMetazoa" id="CapteT198264">
    <property type="protein sequence ID" value="CapteP198264"/>
    <property type="gene ID" value="CapteG198264"/>
</dbReference>
<feature type="compositionally biased region" description="Basic and acidic residues" evidence="1">
    <location>
        <begin position="1"/>
        <end position="11"/>
    </location>
</feature>
<keyword evidence="4" id="KW-1185">Reference proteome</keyword>
<proteinExistence type="predicted"/>
<evidence type="ECO:0000313" key="4">
    <source>
        <dbReference type="Proteomes" id="UP000014760"/>
    </source>
</evidence>
<dbReference type="Proteomes" id="UP000014760">
    <property type="component" value="Unassembled WGS sequence"/>
</dbReference>
<dbReference type="EMBL" id="AMQN01009945">
    <property type="status" value="NOT_ANNOTATED_CDS"/>
    <property type="molecule type" value="Genomic_DNA"/>
</dbReference>
<reference evidence="4" key="1">
    <citation type="submission" date="2012-12" db="EMBL/GenBank/DDBJ databases">
        <authorList>
            <person name="Hellsten U."/>
            <person name="Grimwood J."/>
            <person name="Chapman J.A."/>
            <person name="Shapiro H."/>
            <person name="Aerts A."/>
            <person name="Otillar R.P."/>
            <person name="Terry A.Y."/>
            <person name="Boore J.L."/>
            <person name="Simakov O."/>
            <person name="Marletaz F."/>
            <person name="Cho S.-J."/>
            <person name="Edsinger-Gonzales E."/>
            <person name="Havlak P."/>
            <person name="Kuo D.-H."/>
            <person name="Larsson T."/>
            <person name="Lv J."/>
            <person name="Arendt D."/>
            <person name="Savage R."/>
            <person name="Osoegawa K."/>
            <person name="de Jong P."/>
            <person name="Lindberg D.R."/>
            <person name="Seaver E.C."/>
            <person name="Weisblat D.A."/>
            <person name="Putnam N.H."/>
            <person name="Grigoriev I.V."/>
            <person name="Rokhsar D.S."/>
        </authorList>
    </citation>
    <scope>NUCLEOTIDE SEQUENCE</scope>
    <source>
        <strain evidence="4">I ESC-2004</strain>
    </source>
</reference>
<feature type="region of interest" description="Disordered" evidence="1">
    <location>
        <begin position="97"/>
        <end position="116"/>
    </location>
</feature>
<accession>R7U7M3</accession>
<name>R7U7M3_CAPTE</name>
<reference evidence="2 4" key="2">
    <citation type="journal article" date="2013" name="Nature">
        <title>Insights into bilaterian evolution from three spiralian genomes.</title>
        <authorList>
            <person name="Simakov O."/>
            <person name="Marletaz F."/>
            <person name="Cho S.J."/>
            <person name="Edsinger-Gonzales E."/>
            <person name="Havlak P."/>
            <person name="Hellsten U."/>
            <person name="Kuo D.H."/>
            <person name="Larsson T."/>
            <person name="Lv J."/>
            <person name="Arendt D."/>
            <person name="Savage R."/>
            <person name="Osoegawa K."/>
            <person name="de Jong P."/>
            <person name="Grimwood J."/>
            <person name="Chapman J.A."/>
            <person name="Shapiro H."/>
            <person name="Aerts A."/>
            <person name="Otillar R.P."/>
            <person name="Terry A.Y."/>
            <person name="Boore J.L."/>
            <person name="Grigoriev I.V."/>
            <person name="Lindberg D.R."/>
            <person name="Seaver E.C."/>
            <person name="Weisblat D.A."/>
            <person name="Putnam N.H."/>
            <person name="Rokhsar D.S."/>
        </authorList>
    </citation>
    <scope>NUCLEOTIDE SEQUENCE</scope>
    <source>
        <strain evidence="2 4">I ESC-2004</strain>
    </source>
</reference>
<organism evidence="2">
    <name type="scientific">Capitella teleta</name>
    <name type="common">Polychaete worm</name>
    <dbReference type="NCBI Taxonomy" id="283909"/>
    <lineage>
        <taxon>Eukaryota</taxon>
        <taxon>Metazoa</taxon>
        <taxon>Spiralia</taxon>
        <taxon>Lophotrochozoa</taxon>
        <taxon>Annelida</taxon>
        <taxon>Polychaeta</taxon>
        <taxon>Sedentaria</taxon>
        <taxon>Scolecida</taxon>
        <taxon>Capitellidae</taxon>
        <taxon>Capitella</taxon>
    </lineage>
</organism>
<dbReference type="EMBL" id="KB306649">
    <property type="protein sequence ID" value="ELT99676.1"/>
    <property type="molecule type" value="Genomic_DNA"/>
</dbReference>
<feature type="compositionally biased region" description="Acidic residues" evidence="1">
    <location>
        <begin position="97"/>
        <end position="106"/>
    </location>
</feature>
<feature type="region of interest" description="Disordered" evidence="1">
    <location>
        <begin position="1"/>
        <end position="27"/>
    </location>
</feature>
<dbReference type="HOGENOM" id="CLU_2099174_0_0_1"/>
<reference evidence="3" key="3">
    <citation type="submission" date="2015-06" db="UniProtKB">
        <authorList>
            <consortium name="EnsemblMetazoa"/>
        </authorList>
    </citation>
    <scope>IDENTIFICATION</scope>
</reference>
<dbReference type="AlphaFoldDB" id="R7U7M3"/>
<evidence type="ECO:0000313" key="2">
    <source>
        <dbReference type="EMBL" id="ELT99676.1"/>
    </source>
</evidence>